<dbReference type="GO" id="GO:0009279">
    <property type="term" value="C:cell outer membrane"/>
    <property type="evidence" value="ECO:0007669"/>
    <property type="project" value="UniProtKB-SubCell"/>
</dbReference>
<dbReference type="Gene3D" id="2.40.160.60">
    <property type="entry name" value="Outer membrane protein transport protein (OMPP1/FadL/TodX)"/>
    <property type="match status" value="1"/>
</dbReference>
<accession>V6SPE8</accession>
<evidence type="ECO:0008006" key="11">
    <source>
        <dbReference type="Google" id="ProtNLM"/>
    </source>
</evidence>
<evidence type="ECO:0000313" key="9">
    <source>
        <dbReference type="EMBL" id="ESU26280.1"/>
    </source>
</evidence>
<evidence type="ECO:0000256" key="5">
    <source>
        <dbReference type="ARBA" id="ARBA00022729"/>
    </source>
</evidence>
<keyword evidence="3" id="KW-1134">Transmembrane beta strand</keyword>
<gene>
    <name evidence="9" type="ORF">FLJC2902T_27600</name>
</gene>
<comment type="caution">
    <text evidence="9">The sequence shown here is derived from an EMBL/GenBank/DDBJ whole genome shotgun (WGS) entry which is preliminary data.</text>
</comment>
<evidence type="ECO:0000256" key="8">
    <source>
        <dbReference type="SAM" id="SignalP"/>
    </source>
</evidence>
<comment type="subcellular location">
    <subcellularLocation>
        <location evidence="1">Cell outer membrane</location>
        <topology evidence="1">Multi-pass membrane protein</topology>
    </subcellularLocation>
</comment>
<feature type="signal peptide" evidence="8">
    <location>
        <begin position="1"/>
        <end position="19"/>
    </location>
</feature>
<evidence type="ECO:0000256" key="4">
    <source>
        <dbReference type="ARBA" id="ARBA00022692"/>
    </source>
</evidence>
<reference evidence="9 10" key="1">
    <citation type="submission" date="2013-08" db="EMBL/GenBank/DDBJ databases">
        <title>Flavobacterium limnosediminis JC2902 genome sequencing.</title>
        <authorList>
            <person name="Lee K."/>
            <person name="Yi H."/>
            <person name="Park S."/>
            <person name="Chun J."/>
        </authorList>
    </citation>
    <scope>NUCLEOTIDE SEQUENCE [LARGE SCALE GENOMIC DNA]</scope>
    <source>
        <strain evidence="9 10">JC2902</strain>
    </source>
</reference>
<evidence type="ECO:0000256" key="7">
    <source>
        <dbReference type="ARBA" id="ARBA00023237"/>
    </source>
</evidence>
<evidence type="ECO:0000256" key="6">
    <source>
        <dbReference type="ARBA" id="ARBA00023136"/>
    </source>
</evidence>
<dbReference type="STRING" id="1341181.FLJC2902T_27600"/>
<dbReference type="SUPFAM" id="SSF56935">
    <property type="entry name" value="Porins"/>
    <property type="match status" value="1"/>
</dbReference>
<comment type="similarity">
    <text evidence="2">Belongs to the OmpP1/FadL family.</text>
</comment>
<dbReference type="EMBL" id="AVGG01000019">
    <property type="protein sequence ID" value="ESU26280.1"/>
    <property type="molecule type" value="Genomic_DNA"/>
</dbReference>
<dbReference type="OrthoDB" id="9765571at2"/>
<keyword evidence="7" id="KW-0998">Cell outer membrane</keyword>
<keyword evidence="4" id="KW-0812">Transmembrane</keyword>
<keyword evidence="5 8" id="KW-0732">Signal</keyword>
<keyword evidence="10" id="KW-1185">Reference proteome</keyword>
<evidence type="ECO:0000313" key="10">
    <source>
        <dbReference type="Proteomes" id="UP000018004"/>
    </source>
</evidence>
<evidence type="ECO:0000256" key="3">
    <source>
        <dbReference type="ARBA" id="ARBA00022452"/>
    </source>
</evidence>
<dbReference type="PATRIC" id="fig|1341181.4.peg.2715"/>
<dbReference type="eggNOG" id="COG2067">
    <property type="taxonomic scope" value="Bacteria"/>
</dbReference>
<organism evidence="9 10">
    <name type="scientific">Flavobacterium limnosediminis JC2902</name>
    <dbReference type="NCBI Taxonomy" id="1341181"/>
    <lineage>
        <taxon>Bacteria</taxon>
        <taxon>Pseudomonadati</taxon>
        <taxon>Bacteroidota</taxon>
        <taxon>Flavobacteriia</taxon>
        <taxon>Flavobacteriales</taxon>
        <taxon>Flavobacteriaceae</taxon>
        <taxon>Flavobacterium</taxon>
    </lineage>
</organism>
<dbReference type="RefSeq" id="WP_023580317.1">
    <property type="nucleotide sequence ID" value="NZ_AVGG01000019.1"/>
</dbReference>
<sequence length="508" mass="56640">MNKYLLHTVLFLLALTANAQELTPAAALRYAMDNTQGTARYRGMSGAFGAVGGDLSSININPAGSAFFNSNTSGLTMSVNNNKNESNYFGGSATDNATSFNFNQMGGVMVFNNTNPKSDWKKFAITINYETTNDFDNDIYIQGVNPNRSIGEYFNAFANGFGGMSGIPLSVLQDADYPGLTFADQQAWLGYQSFMFDPVTNTPNNTEYVSNVPENSSYYQNNSVYTTGYNGKLSFNFSADYKDILYLGLNLNSHFTNYYQNSFLYESNTGTNGVGRNTLHSVSFNNYMHTFGSGFSFSVGAIAKLSRDFRVGFAYESPTWYHMNDELSQDISTRYSDPANVVSSTYINPYVINVYPSYKINSAGKYNGSIAYLFGKKGLISFDYSLKDYSQVKFKPEEELFHSSLNSLMSNSLRMASEIRIGAEYRIKQVSLRGGYRFEESPYEDEKTIGNLNGFSTGIGYNFGFSRLDFAYAYSQRDQQVSLLSSFTDSATVTTKTNNFFLTYTFGF</sequence>
<dbReference type="InterPro" id="IPR005017">
    <property type="entry name" value="OMPP1/FadL/TodX"/>
</dbReference>
<feature type="chain" id="PRO_5004751094" description="Transporter" evidence="8">
    <location>
        <begin position="20"/>
        <end position="508"/>
    </location>
</feature>
<keyword evidence="6" id="KW-0472">Membrane</keyword>
<dbReference type="AlphaFoldDB" id="V6SPE8"/>
<dbReference type="Proteomes" id="UP000018004">
    <property type="component" value="Unassembled WGS sequence"/>
</dbReference>
<protein>
    <recommendedName>
        <fullName evidence="11">Transporter</fullName>
    </recommendedName>
</protein>
<evidence type="ECO:0000256" key="1">
    <source>
        <dbReference type="ARBA" id="ARBA00004571"/>
    </source>
</evidence>
<name>V6SPE8_9FLAO</name>
<dbReference type="Pfam" id="PF03349">
    <property type="entry name" value="Toluene_X"/>
    <property type="match status" value="1"/>
</dbReference>
<proteinExistence type="inferred from homology"/>
<evidence type="ECO:0000256" key="2">
    <source>
        <dbReference type="ARBA" id="ARBA00008163"/>
    </source>
</evidence>